<reference evidence="3 4" key="1">
    <citation type="submission" date="2015-10" db="EMBL/GenBank/DDBJ databases">
        <title>Genome sequencing of Penicillium freii.</title>
        <authorList>
            <person name="Nguyen H.D."/>
            <person name="Visagie C.M."/>
            <person name="Seifert K.A."/>
        </authorList>
    </citation>
    <scope>NUCLEOTIDE SEQUENCE [LARGE SCALE GENOMIC DNA]</scope>
    <source>
        <strain evidence="3 4">DAOM 242723</strain>
    </source>
</reference>
<gene>
    <name evidence="3" type="ORF">ACN42_g6022</name>
</gene>
<sequence length="389" mass="44867">MDNINKNSSFIEHFIGTVVKFLDDVQYNEPQHSLAPVSRANFESIYEESLRFFTQPNIQEQLSLRYNVITKATRTTSRLTLYCWPNIPRKVMAQIAIHFTELHIMDDSPKDYHADMATFVSDLLEGKEQKGPYWRVMLGQIPNLLCHFDPYTQYNIFRSITDYYQSCWIEARDFNGYRGSDRYPSELRRLGQLGACMGSFMFPKTMSDEAGQFEDITSAIVHTEPVGALINDMFSFYKEGVVADVYGTAERNNLVMNVCHVKGLPIKEGFDEIAADATREVHKAQEVFDGSHSALAEDGIHAFIRGYIRWHFCDDRYRMGELYEASYRFENGSRFREYCHMAWNAGGVSMDQPMFEVAEKRVSACRQSKGSWLGSIFGRVWGWFGLSLH</sequence>
<accession>A0A117NNM8</accession>
<dbReference type="Proteomes" id="UP000055045">
    <property type="component" value="Unassembled WGS sequence"/>
</dbReference>
<keyword evidence="2" id="KW-0456">Lyase</keyword>
<dbReference type="InterPro" id="IPR008949">
    <property type="entry name" value="Isoprenoid_synthase_dom_sf"/>
</dbReference>
<evidence type="ECO:0000313" key="3">
    <source>
        <dbReference type="EMBL" id="KUM61083.1"/>
    </source>
</evidence>
<evidence type="ECO:0000256" key="2">
    <source>
        <dbReference type="ARBA" id="ARBA00023239"/>
    </source>
</evidence>
<dbReference type="AlphaFoldDB" id="A0A117NNM8"/>
<keyword evidence="4" id="KW-1185">Reference proteome</keyword>
<comment type="similarity">
    <text evidence="1">Belongs to the trichodiene synthase family.</text>
</comment>
<dbReference type="InterPro" id="IPR024652">
    <property type="entry name" value="Trichodiene_synth"/>
</dbReference>
<name>A0A117NNM8_PENFR</name>
<protein>
    <recommendedName>
        <fullName evidence="5">Trichodiene synthase</fullName>
    </recommendedName>
</protein>
<dbReference type="Pfam" id="PF06330">
    <property type="entry name" value="TRI5"/>
    <property type="match status" value="1"/>
</dbReference>
<dbReference type="GO" id="GO:0016838">
    <property type="term" value="F:carbon-oxygen lyase activity, acting on phosphates"/>
    <property type="evidence" value="ECO:0007669"/>
    <property type="project" value="InterPro"/>
</dbReference>
<proteinExistence type="inferred from homology"/>
<dbReference type="EMBL" id="LLXE01000148">
    <property type="protein sequence ID" value="KUM61083.1"/>
    <property type="molecule type" value="Genomic_DNA"/>
</dbReference>
<evidence type="ECO:0000256" key="1">
    <source>
        <dbReference type="ARBA" id="ARBA00007946"/>
    </source>
</evidence>
<dbReference type="SUPFAM" id="SSF48576">
    <property type="entry name" value="Terpenoid synthases"/>
    <property type="match status" value="1"/>
</dbReference>
<evidence type="ECO:0000313" key="4">
    <source>
        <dbReference type="Proteomes" id="UP000055045"/>
    </source>
</evidence>
<dbReference type="Gene3D" id="1.10.600.10">
    <property type="entry name" value="Farnesyl Diphosphate Synthase"/>
    <property type="match status" value="1"/>
</dbReference>
<comment type="caution">
    <text evidence="3">The sequence shown here is derived from an EMBL/GenBank/DDBJ whole genome shotgun (WGS) entry which is preliminary data.</text>
</comment>
<organism evidence="3 4">
    <name type="scientific">Penicillium freii</name>
    <dbReference type="NCBI Taxonomy" id="48697"/>
    <lineage>
        <taxon>Eukaryota</taxon>
        <taxon>Fungi</taxon>
        <taxon>Dikarya</taxon>
        <taxon>Ascomycota</taxon>
        <taxon>Pezizomycotina</taxon>
        <taxon>Eurotiomycetes</taxon>
        <taxon>Eurotiomycetidae</taxon>
        <taxon>Eurotiales</taxon>
        <taxon>Aspergillaceae</taxon>
        <taxon>Penicillium</taxon>
    </lineage>
</organism>
<evidence type="ECO:0008006" key="5">
    <source>
        <dbReference type="Google" id="ProtNLM"/>
    </source>
</evidence>
<dbReference type="STRING" id="48697.A0A117NNM8"/>